<evidence type="ECO:0000256" key="4">
    <source>
        <dbReference type="ARBA" id="ARBA00023136"/>
    </source>
</evidence>
<name>A0ABT3GES7_9BACT</name>
<comment type="subcellular location">
    <subcellularLocation>
        <location evidence="1">Membrane</location>
        <topology evidence="1">Multi-pass membrane protein</topology>
    </subcellularLocation>
</comment>
<evidence type="ECO:0000313" key="7">
    <source>
        <dbReference type="EMBL" id="MCW1921798.1"/>
    </source>
</evidence>
<dbReference type="PANTHER" id="PTHR10846:SF8">
    <property type="entry name" value="INNER MEMBRANE PROTEIN YRBG"/>
    <property type="match status" value="1"/>
</dbReference>
<reference evidence="7 8" key="1">
    <citation type="submission" date="2022-10" db="EMBL/GenBank/DDBJ databases">
        <title>Luteolibacter arcticus strain CCTCC AB 2014275, whole genome shotgun sequencing project.</title>
        <authorList>
            <person name="Zhao G."/>
            <person name="Shen L."/>
        </authorList>
    </citation>
    <scope>NUCLEOTIDE SEQUENCE [LARGE SCALE GENOMIC DNA]</scope>
    <source>
        <strain evidence="7 8">CCTCC AB 2014275</strain>
    </source>
</reference>
<feature type="transmembrane region" description="Helical" evidence="5">
    <location>
        <begin position="66"/>
        <end position="92"/>
    </location>
</feature>
<dbReference type="Proteomes" id="UP001320876">
    <property type="component" value="Unassembled WGS sequence"/>
</dbReference>
<feature type="domain" description="Sodium/calcium exchanger membrane region" evidence="6">
    <location>
        <begin position="175"/>
        <end position="311"/>
    </location>
</feature>
<feature type="transmembrane region" description="Helical" evidence="5">
    <location>
        <begin position="121"/>
        <end position="142"/>
    </location>
</feature>
<evidence type="ECO:0000256" key="1">
    <source>
        <dbReference type="ARBA" id="ARBA00004141"/>
    </source>
</evidence>
<feature type="transmembrane region" description="Helical" evidence="5">
    <location>
        <begin position="33"/>
        <end position="54"/>
    </location>
</feature>
<dbReference type="Gene3D" id="1.20.1420.30">
    <property type="entry name" value="NCX, central ion-binding region"/>
    <property type="match status" value="1"/>
</dbReference>
<evidence type="ECO:0000256" key="2">
    <source>
        <dbReference type="ARBA" id="ARBA00022692"/>
    </source>
</evidence>
<organism evidence="7 8">
    <name type="scientific">Luteolibacter arcticus</name>
    <dbReference type="NCBI Taxonomy" id="1581411"/>
    <lineage>
        <taxon>Bacteria</taxon>
        <taxon>Pseudomonadati</taxon>
        <taxon>Verrucomicrobiota</taxon>
        <taxon>Verrucomicrobiia</taxon>
        <taxon>Verrucomicrobiales</taxon>
        <taxon>Verrucomicrobiaceae</taxon>
        <taxon>Luteolibacter</taxon>
    </lineage>
</organism>
<evidence type="ECO:0000256" key="3">
    <source>
        <dbReference type="ARBA" id="ARBA00022989"/>
    </source>
</evidence>
<feature type="transmembrane region" description="Helical" evidence="5">
    <location>
        <begin position="268"/>
        <end position="287"/>
    </location>
</feature>
<dbReference type="EMBL" id="JAPDDT010000001">
    <property type="protein sequence ID" value="MCW1921798.1"/>
    <property type="molecule type" value="Genomic_DNA"/>
</dbReference>
<feature type="transmembrane region" description="Helical" evidence="5">
    <location>
        <begin position="206"/>
        <end position="228"/>
    </location>
</feature>
<keyword evidence="2 5" id="KW-0812">Transmembrane</keyword>
<proteinExistence type="predicted"/>
<feature type="domain" description="Sodium/calcium exchanger membrane region" evidence="6">
    <location>
        <begin position="2"/>
        <end position="141"/>
    </location>
</feature>
<dbReference type="PANTHER" id="PTHR10846">
    <property type="entry name" value="SODIUM/POTASSIUM/CALCIUM EXCHANGER"/>
    <property type="match status" value="1"/>
</dbReference>
<evidence type="ECO:0000259" key="6">
    <source>
        <dbReference type="Pfam" id="PF01699"/>
    </source>
</evidence>
<sequence>MAILLILASCGFLFLGAELLVRGGSSLALKLGLTPLVIGLTVVAYGTSTPELLVSLKSAFAGRSDIAIGNVVGSNIFNIAVILGISAMVYPIKTNLQVLKWDAPVVLLATLLTPLTFLDGVVSATEGAVLLTLAVAYTIWAVRMAKRDEKLGHEAHVDVPEIRLKRSPLGDLVKIAGGMAVLMLASRLLVDNAVFVAKTFGLSDTVIGLTIIAAGTSMPELATSLVAACRGQSDIALGNVLGSSLFNLFFVLGGAAVISPISTSGLQAFDVYALIGVTTLMVPFLITGQRVNRFEGGILFASYIAYVVVMWPK</sequence>
<keyword evidence="4 5" id="KW-0472">Membrane</keyword>
<feature type="transmembrane region" description="Helical" evidence="5">
    <location>
        <begin position="172"/>
        <end position="190"/>
    </location>
</feature>
<protein>
    <submittedName>
        <fullName evidence="7">Calcium/sodium antiporter</fullName>
    </submittedName>
</protein>
<dbReference type="InterPro" id="IPR004837">
    <property type="entry name" value="NaCa_Exmemb"/>
</dbReference>
<dbReference type="NCBIfam" id="TIGR00367">
    <property type="entry name" value="calcium/sodium antiporter"/>
    <property type="match status" value="1"/>
</dbReference>
<feature type="transmembrane region" description="Helical" evidence="5">
    <location>
        <begin position="294"/>
        <end position="311"/>
    </location>
</feature>
<accession>A0ABT3GES7</accession>
<dbReference type="RefSeq" id="WP_264485907.1">
    <property type="nucleotide sequence ID" value="NZ_JAPDDT010000001.1"/>
</dbReference>
<gene>
    <name evidence="7" type="ORF">OKA05_04490</name>
</gene>
<dbReference type="Pfam" id="PF01699">
    <property type="entry name" value="Na_Ca_ex"/>
    <property type="match status" value="2"/>
</dbReference>
<feature type="transmembrane region" description="Helical" evidence="5">
    <location>
        <begin position="240"/>
        <end position="262"/>
    </location>
</feature>
<dbReference type="InterPro" id="IPR004481">
    <property type="entry name" value="K/Na/Ca-exchanger"/>
</dbReference>
<evidence type="ECO:0000256" key="5">
    <source>
        <dbReference type="SAM" id="Phobius"/>
    </source>
</evidence>
<keyword evidence="3 5" id="KW-1133">Transmembrane helix</keyword>
<dbReference type="InterPro" id="IPR044880">
    <property type="entry name" value="NCX_ion-bd_dom_sf"/>
</dbReference>
<evidence type="ECO:0000313" key="8">
    <source>
        <dbReference type="Proteomes" id="UP001320876"/>
    </source>
</evidence>
<keyword evidence="8" id="KW-1185">Reference proteome</keyword>
<comment type="caution">
    <text evidence="7">The sequence shown here is derived from an EMBL/GenBank/DDBJ whole genome shotgun (WGS) entry which is preliminary data.</text>
</comment>